<dbReference type="PANTHER" id="PTHR43418:SF4">
    <property type="entry name" value="MULTIFUNCTIONAL TRYPTOPHAN BIOSYNTHESIS PROTEIN"/>
    <property type="match status" value="1"/>
</dbReference>
<comment type="caution">
    <text evidence="3">The sequence shown here is derived from an EMBL/GenBank/DDBJ whole genome shotgun (WGS) entry which is preliminary data.</text>
</comment>
<accession>A0ABW2DS96</accession>
<dbReference type="PROSITE" id="PS51273">
    <property type="entry name" value="GATASE_TYPE_1"/>
    <property type="match status" value="1"/>
</dbReference>
<evidence type="ECO:0000259" key="2">
    <source>
        <dbReference type="Pfam" id="PF00117"/>
    </source>
</evidence>
<gene>
    <name evidence="3" type="ORF">ACFQHR_20150</name>
</gene>
<reference evidence="4" key="1">
    <citation type="journal article" date="2019" name="Int. J. Syst. Evol. Microbiol.">
        <title>The Global Catalogue of Microorganisms (GCM) 10K type strain sequencing project: providing services to taxonomists for standard genome sequencing and annotation.</title>
        <authorList>
            <consortium name="The Broad Institute Genomics Platform"/>
            <consortium name="The Broad Institute Genome Sequencing Center for Infectious Disease"/>
            <person name="Wu L."/>
            <person name="Ma J."/>
        </authorList>
    </citation>
    <scope>NUCLEOTIDE SEQUENCE [LARGE SCALE GENOMIC DNA]</scope>
    <source>
        <strain evidence="4">CGMCC 4.7393</strain>
    </source>
</reference>
<keyword evidence="4" id="KW-1185">Reference proteome</keyword>
<feature type="domain" description="Glutamine amidotransferase" evidence="2">
    <location>
        <begin position="4"/>
        <end position="188"/>
    </location>
</feature>
<dbReference type="Gene3D" id="3.40.50.880">
    <property type="match status" value="1"/>
</dbReference>
<evidence type="ECO:0000313" key="3">
    <source>
        <dbReference type="EMBL" id="MFC6999958.1"/>
    </source>
</evidence>
<dbReference type="SUPFAM" id="SSF52317">
    <property type="entry name" value="Class I glutamine amidotransferase-like"/>
    <property type="match status" value="1"/>
</dbReference>
<dbReference type="InterPro" id="IPR029062">
    <property type="entry name" value="Class_I_gatase-like"/>
</dbReference>
<evidence type="ECO:0000256" key="1">
    <source>
        <dbReference type="ARBA" id="ARBA00022962"/>
    </source>
</evidence>
<proteinExistence type="predicted"/>
<evidence type="ECO:0000313" key="4">
    <source>
        <dbReference type="Proteomes" id="UP001596405"/>
    </source>
</evidence>
<keyword evidence="1" id="KW-0315">Glutamine amidotransferase</keyword>
<dbReference type="PRINTS" id="PR00096">
    <property type="entry name" value="GATASE"/>
</dbReference>
<protein>
    <submittedName>
        <fullName evidence="3">Anthranilate synthase component II</fullName>
    </submittedName>
</protein>
<dbReference type="PRINTS" id="PR00097">
    <property type="entry name" value="ANTSNTHASEII"/>
</dbReference>
<dbReference type="Pfam" id="PF00117">
    <property type="entry name" value="GATase"/>
    <property type="match status" value="1"/>
</dbReference>
<dbReference type="InterPro" id="IPR017926">
    <property type="entry name" value="GATASE"/>
</dbReference>
<organism evidence="3 4">
    <name type="scientific">Rufibacter roseus</name>
    <dbReference type="NCBI Taxonomy" id="1567108"/>
    <lineage>
        <taxon>Bacteria</taxon>
        <taxon>Pseudomonadati</taxon>
        <taxon>Bacteroidota</taxon>
        <taxon>Cytophagia</taxon>
        <taxon>Cytophagales</taxon>
        <taxon>Hymenobacteraceae</taxon>
        <taxon>Rufibacter</taxon>
    </lineage>
</organism>
<dbReference type="RefSeq" id="WP_066622030.1">
    <property type="nucleotide sequence ID" value="NZ_JBHSYQ010000016.1"/>
</dbReference>
<name>A0ABW2DS96_9BACT</name>
<dbReference type="InterPro" id="IPR006221">
    <property type="entry name" value="TrpG/PapA_dom"/>
</dbReference>
<dbReference type="NCBIfam" id="TIGR00566">
    <property type="entry name" value="trpG_papA"/>
    <property type="match status" value="1"/>
</dbReference>
<sequence>MRILVLDNYDSFTYNLVQLLRELGYGDKMDVFRNDQISLEAVNQYDVILLSPGPGVPKDAGIMPELIQKYAPTKRIMGVCLGHQAIAEAFGAELNNMTEVFHGVSATIRVVHPEEQMFQQLPQTFQVARYHSWTVVPTSVPQNLRVTAVDENGEILALRHTEYDVVGVQFHPESILTEYGKDMMRNWLDRPKNRITKWTTFAASLSL</sequence>
<dbReference type="PRINTS" id="PR00099">
    <property type="entry name" value="CPSGATASE"/>
</dbReference>
<dbReference type="EMBL" id="JBHSYQ010000016">
    <property type="protein sequence ID" value="MFC6999958.1"/>
    <property type="molecule type" value="Genomic_DNA"/>
</dbReference>
<dbReference type="CDD" id="cd01743">
    <property type="entry name" value="GATase1_Anthranilate_Synthase"/>
    <property type="match status" value="1"/>
</dbReference>
<dbReference type="Proteomes" id="UP001596405">
    <property type="component" value="Unassembled WGS sequence"/>
</dbReference>
<dbReference type="PANTHER" id="PTHR43418">
    <property type="entry name" value="MULTIFUNCTIONAL TRYPTOPHAN BIOSYNTHESIS PROTEIN-RELATED"/>
    <property type="match status" value="1"/>
</dbReference>
<dbReference type="InterPro" id="IPR050472">
    <property type="entry name" value="Anth_synth/Amidotransfase"/>
</dbReference>